<sequence>MYKTHFIFTSNLVAFLNALCYDLSCKYMLLCFLSCYVVTFQYYDIH</sequence>
<comment type="caution">
    <text evidence="1">The sequence shown here is derived from an EMBL/GenBank/DDBJ whole genome shotgun (WGS) entry which is preliminary data.</text>
</comment>
<name>G9YVE7_FLAPL</name>
<dbReference type="EMBL" id="AGCK01000287">
    <property type="protein sequence ID" value="EHM40442.1"/>
    <property type="molecule type" value="Genomic_DNA"/>
</dbReference>
<dbReference type="AlphaFoldDB" id="G9YVE7"/>
<evidence type="ECO:0000313" key="1">
    <source>
        <dbReference type="EMBL" id="EHM40442.1"/>
    </source>
</evidence>
<protein>
    <submittedName>
        <fullName evidence="1">Uncharacterized protein</fullName>
    </submittedName>
</protein>
<accession>G9YVE7</accession>
<reference evidence="1 2" key="1">
    <citation type="submission" date="2011-08" db="EMBL/GenBank/DDBJ databases">
        <authorList>
            <person name="Weinstock G."/>
            <person name="Sodergren E."/>
            <person name="Clifton S."/>
            <person name="Fulton L."/>
            <person name="Fulton B."/>
            <person name="Courtney L."/>
            <person name="Fronick C."/>
            <person name="Harrison M."/>
            <person name="Strong C."/>
            <person name="Farmer C."/>
            <person name="Delahaunty K."/>
            <person name="Markovic C."/>
            <person name="Hall O."/>
            <person name="Minx P."/>
            <person name="Tomlinson C."/>
            <person name="Mitreva M."/>
            <person name="Hou S."/>
            <person name="Chen J."/>
            <person name="Wollam A."/>
            <person name="Pepin K.H."/>
            <person name="Johnson M."/>
            <person name="Bhonagiri V."/>
            <person name="Zhang X."/>
            <person name="Suruliraj S."/>
            <person name="Warren W."/>
            <person name="Chinwalla A."/>
            <person name="Mardis E.R."/>
            <person name="Wilson R.K."/>
        </authorList>
    </citation>
    <scope>NUCLEOTIDE SEQUENCE [LARGE SCALE GENOMIC DNA]</scope>
    <source>
        <strain evidence="1 2">ATCC 29863</strain>
    </source>
</reference>
<dbReference type="PATRIC" id="fig|411475.3.peg.3029"/>
<proteinExistence type="predicted"/>
<dbReference type="HOGENOM" id="CLU_3182282_0_0_9"/>
<organism evidence="1 2">
    <name type="scientific">Flavonifractor plautii ATCC 29863</name>
    <dbReference type="NCBI Taxonomy" id="411475"/>
    <lineage>
        <taxon>Bacteria</taxon>
        <taxon>Bacillati</taxon>
        <taxon>Bacillota</taxon>
        <taxon>Clostridia</taxon>
        <taxon>Eubacteriales</taxon>
        <taxon>Oscillospiraceae</taxon>
        <taxon>Flavonifractor</taxon>
    </lineage>
</organism>
<gene>
    <name evidence="1" type="ORF">HMPREF0372_03513</name>
</gene>
<evidence type="ECO:0000313" key="2">
    <source>
        <dbReference type="Proteomes" id="UP000004459"/>
    </source>
</evidence>
<dbReference type="Proteomes" id="UP000004459">
    <property type="component" value="Unassembled WGS sequence"/>
</dbReference>